<dbReference type="PROSITE" id="PS50110">
    <property type="entry name" value="RESPONSE_REGULATORY"/>
    <property type="match status" value="1"/>
</dbReference>
<dbReference type="EMBL" id="FNRA01000014">
    <property type="protein sequence ID" value="SEB17996.1"/>
    <property type="molecule type" value="Genomic_DNA"/>
</dbReference>
<dbReference type="STRING" id="425514.SAMN05443550_11445"/>
<gene>
    <name evidence="3" type="ORF">SAMN05443550_11445</name>
</gene>
<dbReference type="RefSeq" id="WP_217631607.1">
    <property type="nucleotide sequence ID" value="NZ_FNRA01000014.1"/>
</dbReference>
<dbReference type="InterPro" id="IPR011006">
    <property type="entry name" value="CheY-like_superfamily"/>
</dbReference>
<evidence type="ECO:0000256" key="1">
    <source>
        <dbReference type="PROSITE-ProRule" id="PRU00169"/>
    </source>
</evidence>
<feature type="domain" description="Response regulatory" evidence="2">
    <location>
        <begin position="12"/>
        <end position="140"/>
    </location>
</feature>
<dbReference type="AlphaFoldDB" id="A0A1H4H8H0"/>
<evidence type="ECO:0000259" key="2">
    <source>
        <dbReference type="PROSITE" id="PS50110"/>
    </source>
</evidence>
<dbReference type="Proteomes" id="UP000198850">
    <property type="component" value="Unassembled WGS sequence"/>
</dbReference>
<keyword evidence="1" id="KW-0597">Phosphoprotein</keyword>
<evidence type="ECO:0000313" key="4">
    <source>
        <dbReference type="Proteomes" id="UP000198850"/>
    </source>
</evidence>
<dbReference type="CDD" id="cd17557">
    <property type="entry name" value="REC_Rcp-like"/>
    <property type="match status" value="1"/>
</dbReference>
<evidence type="ECO:0000313" key="3">
    <source>
        <dbReference type="EMBL" id="SEB17996.1"/>
    </source>
</evidence>
<dbReference type="SMART" id="SM00448">
    <property type="entry name" value="REC"/>
    <property type="match status" value="1"/>
</dbReference>
<dbReference type="PANTHER" id="PTHR44520:SF1">
    <property type="entry name" value="TWO-COMPONENT SYSTEM REGULATORY PROTEIN"/>
    <property type="match status" value="1"/>
</dbReference>
<name>A0A1H4H8H0_9SPHI</name>
<dbReference type="InterPro" id="IPR001789">
    <property type="entry name" value="Sig_transdc_resp-reg_receiver"/>
</dbReference>
<dbReference type="Pfam" id="PF00072">
    <property type="entry name" value="Response_reg"/>
    <property type="match status" value="1"/>
</dbReference>
<accession>A0A1H4H8H0</accession>
<sequence>MQEVEMSHTEIQILLIEDNKSDAMLTIRALKKHNLANNLVHLIDGAQALDFIFGKGEFEGRDMDNKPKVIFLDIKMPKVSGLEVLRIIKSDERTKLIPVVMMTSSKQEKDILESHQLGANSYVVKPVGFENFSKTIADLGFYWLAINNSPEF</sequence>
<dbReference type="Gene3D" id="3.40.50.2300">
    <property type="match status" value="1"/>
</dbReference>
<keyword evidence="4" id="KW-1185">Reference proteome</keyword>
<protein>
    <submittedName>
        <fullName evidence="3">Response regulator receiver domain-containing protein</fullName>
    </submittedName>
</protein>
<dbReference type="GO" id="GO:0000160">
    <property type="term" value="P:phosphorelay signal transduction system"/>
    <property type="evidence" value="ECO:0007669"/>
    <property type="project" value="InterPro"/>
</dbReference>
<reference evidence="3 4" key="1">
    <citation type="submission" date="2016-10" db="EMBL/GenBank/DDBJ databases">
        <authorList>
            <person name="de Groot N.N."/>
        </authorList>
    </citation>
    <scope>NUCLEOTIDE SEQUENCE [LARGE SCALE GENOMIC DNA]</scope>
    <source>
        <strain evidence="3 4">DSM 19033</strain>
    </source>
</reference>
<proteinExistence type="predicted"/>
<dbReference type="PANTHER" id="PTHR44520">
    <property type="entry name" value="RESPONSE REGULATOR RCP1-RELATED"/>
    <property type="match status" value="1"/>
</dbReference>
<organism evidence="3 4">
    <name type="scientific">Pedobacter hartonius</name>
    <dbReference type="NCBI Taxonomy" id="425514"/>
    <lineage>
        <taxon>Bacteria</taxon>
        <taxon>Pseudomonadati</taxon>
        <taxon>Bacteroidota</taxon>
        <taxon>Sphingobacteriia</taxon>
        <taxon>Sphingobacteriales</taxon>
        <taxon>Sphingobacteriaceae</taxon>
        <taxon>Pedobacter</taxon>
    </lineage>
</organism>
<feature type="modified residue" description="4-aspartylphosphate" evidence="1">
    <location>
        <position position="73"/>
    </location>
</feature>
<dbReference type="InterPro" id="IPR052893">
    <property type="entry name" value="TCS_response_regulator"/>
</dbReference>
<dbReference type="SUPFAM" id="SSF52172">
    <property type="entry name" value="CheY-like"/>
    <property type="match status" value="1"/>
</dbReference>